<protein>
    <recommendedName>
        <fullName evidence="7">Beta-D-glucoside glucohydrolase</fullName>
    </recommendedName>
    <alternativeName>
        <fullName evidence="5">Cellobiase</fullName>
    </alternativeName>
    <alternativeName>
        <fullName evidence="6">Gentiobiase</fullName>
    </alternativeName>
</protein>
<dbReference type="PANTHER" id="PTHR42715:SF10">
    <property type="entry name" value="BETA-GLUCOSIDASE"/>
    <property type="match status" value="1"/>
</dbReference>
<evidence type="ECO:0000256" key="8">
    <source>
        <dbReference type="RuleBase" id="RU361161"/>
    </source>
</evidence>
<evidence type="ECO:0000256" key="7">
    <source>
        <dbReference type="ARBA" id="ARBA00032594"/>
    </source>
</evidence>
<dbReference type="InterPro" id="IPR036881">
    <property type="entry name" value="Glyco_hydro_3_C_sf"/>
</dbReference>
<dbReference type="PROSITE" id="PS00775">
    <property type="entry name" value="GLYCOSYL_HYDROL_F3"/>
    <property type="match status" value="1"/>
</dbReference>
<evidence type="ECO:0000256" key="1">
    <source>
        <dbReference type="ARBA" id="ARBA00005336"/>
    </source>
</evidence>
<reference evidence="10 11" key="1">
    <citation type="submission" date="2018-10" db="EMBL/GenBank/DDBJ databases">
        <title>Horizontal transference of carbapenem resistance between Klebsiella pneumoniae and Kluyvera ascorbata during abdominal infection: a case report.</title>
        <authorList>
            <person name="Raro O.H.F."/>
            <person name="Lima-Morales D."/>
            <person name="Barth A.L."/>
            <person name="Paim T.G.S."/>
            <person name="Mott M.P."/>
            <person name="Riche C.V.W."/>
            <person name="Teixeira U.F."/>
            <person name="Waechter F."/>
            <person name="Dias C.A.G."/>
        </authorList>
    </citation>
    <scope>NUCLEOTIDE SEQUENCE [LARGE SCALE GENOMIC DNA]</scope>
    <source>
        <strain evidence="10 11">OT2</strain>
    </source>
</reference>
<name>A0A3N2SC26_9ENTR</name>
<dbReference type="InterPro" id="IPR017853">
    <property type="entry name" value="GH"/>
</dbReference>
<gene>
    <name evidence="10" type="ORF">EB837_04830</name>
</gene>
<feature type="domain" description="Fibronectin type III-like" evidence="9">
    <location>
        <begin position="619"/>
        <end position="689"/>
    </location>
</feature>
<dbReference type="RefSeq" id="WP_123650520.1">
    <property type="nucleotide sequence ID" value="NZ_RHFN01000003.1"/>
</dbReference>
<evidence type="ECO:0000256" key="4">
    <source>
        <dbReference type="ARBA" id="ARBA00023295"/>
    </source>
</evidence>
<dbReference type="InterPro" id="IPR002772">
    <property type="entry name" value="Glyco_hydro_3_C"/>
</dbReference>
<evidence type="ECO:0000259" key="9">
    <source>
        <dbReference type="SMART" id="SM01217"/>
    </source>
</evidence>
<dbReference type="InterPro" id="IPR001764">
    <property type="entry name" value="Glyco_hydro_3_N"/>
</dbReference>
<dbReference type="Pfam" id="PF00933">
    <property type="entry name" value="Glyco_hydro_3"/>
    <property type="match status" value="1"/>
</dbReference>
<evidence type="ECO:0000256" key="2">
    <source>
        <dbReference type="ARBA" id="ARBA00022801"/>
    </source>
</evidence>
<dbReference type="Gene3D" id="3.40.50.1700">
    <property type="entry name" value="Glycoside hydrolase family 3 C-terminal domain"/>
    <property type="match status" value="2"/>
</dbReference>
<evidence type="ECO:0000256" key="3">
    <source>
        <dbReference type="ARBA" id="ARBA00023277"/>
    </source>
</evidence>
<dbReference type="InterPro" id="IPR036962">
    <property type="entry name" value="Glyco_hydro_3_N_sf"/>
</dbReference>
<proteinExistence type="inferred from homology"/>
<dbReference type="Gene3D" id="3.20.20.300">
    <property type="entry name" value="Glycoside hydrolase, family 3, N-terminal domain"/>
    <property type="match status" value="3"/>
</dbReference>
<dbReference type="InterPro" id="IPR050288">
    <property type="entry name" value="Cellulose_deg_GH3"/>
</dbReference>
<dbReference type="PRINTS" id="PR00133">
    <property type="entry name" value="GLHYDRLASE3"/>
</dbReference>
<evidence type="ECO:0000313" key="10">
    <source>
        <dbReference type="EMBL" id="ROU17242.1"/>
    </source>
</evidence>
<dbReference type="FunFam" id="2.60.40.10:FF:000495">
    <property type="entry name" value="Periplasmic beta-glucosidase"/>
    <property type="match status" value="1"/>
</dbReference>
<dbReference type="InterPro" id="IPR013783">
    <property type="entry name" value="Ig-like_fold"/>
</dbReference>
<keyword evidence="4 8" id="KW-0326">Glycosidase</keyword>
<comment type="similarity">
    <text evidence="1 8">Belongs to the glycosyl hydrolase 3 family.</text>
</comment>
<dbReference type="InterPro" id="IPR019800">
    <property type="entry name" value="Glyco_hydro_3_AS"/>
</dbReference>
<dbReference type="GO" id="GO:0005975">
    <property type="term" value="P:carbohydrate metabolic process"/>
    <property type="evidence" value="ECO:0007669"/>
    <property type="project" value="InterPro"/>
</dbReference>
<organism evidence="10 11">
    <name type="scientific">Kluyvera ascorbata</name>
    <dbReference type="NCBI Taxonomy" id="51288"/>
    <lineage>
        <taxon>Bacteria</taxon>
        <taxon>Pseudomonadati</taxon>
        <taxon>Pseudomonadota</taxon>
        <taxon>Gammaproteobacteria</taxon>
        <taxon>Enterobacterales</taxon>
        <taxon>Enterobacteriaceae</taxon>
        <taxon>Kluyvera</taxon>
    </lineage>
</organism>
<dbReference type="Gene3D" id="2.60.40.10">
    <property type="entry name" value="Immunoglobulins"/>
    <property type="match status" value="1"/>
</dbReference>
<dbReference type="Pfam" id="PF01915">
    <property type="entry name" value="Glyco_hydro_3_C"/>
    <property type="match status" value="1"/>
</dbReference>
<dbReference type="SUPFAM" id="SSF51445">
    <property type="entry name" value="(Trans)glycosidases"/>
    <property type="match status" value="1"/>
</dbReference>
<keyword evidence="2 8" id="KW-0378">Hydrolase</keyword>
<dbReference type="Pfam" id="PF14310">
    <property type="entry name" value="Fn3-like"/>
    <property type="match status" value="1"/>
</dbReference>
<dbReference type="PANTHER" id="PTHR42715">
    <property type="entry name" value="BETA-GLUCOSIDASE"/>
    <property type="match status" value="1"/>
</dbReference>
<dbReference type="SUPFAM" id="SSF52279">
    <property type="entry name" value="Beta-D-glucan exohydrolase, C-terminal domain"/>
    <property type="match status" value="1"/>
</dbReference>
<evidence type="ECO:0000256" key="6">
    <source>
        <dbReference type="ARBA" id="ARBA00032194"/>
    </source>
</evidence>
<dbReference type="OrthoDB" id="9781691at2"/>
<comment type="caution">
    <text evidence="10">The sequence shown here is derived from an EMBL/GenBank/DDBJ whole genome shotgun (WGS) entry which is preliminary data.</text>
</comment>
<dbReference type="SMART" id="SM01217">
    <property type="entry name" value="Fn3_like"/>
    <property type="match status" value="1"/>
</dbReference>
<dbReference type="AlphaFoldDB" id="A0A3N2SC26"/>
<evidence type="ECO:0000256" key="5">
    <source>
        <dbReference type="ARBA" id="ARBA00031448"/>
    </source>
</evidence>
<dbReference type="GO" id="GO:0008422">
    <property type="term" value="F:beta-glucosidase activity"/>
    <property type="evidence" value="ECO:0007669"/>
    <property type="project" value="UniProtKB-ARBA"/>
</dbReference>
<sequence>MNRDFNSLIAAMNAEEKVALLTGSGLWRTASLPQHGIDDIVMTDGTYGVRYSSAQIDGNEKWSMDDFISVITQTADRANAEEPAAKGGSEALFSASLPATCFPNGSSLACSWDIDLVYQMGQALGRECQHMGVGILLGPGINIRRTPLAGRGYEYYAEDPVLSGDIAAALINGLQDEGVGASLKHFAANNSEYRRTEMDSIIEERALREIYLAGFQRAIAKSQPWTVMSSYNRLNGTQTSQDPFLLTQVLRDEWGYDGLVMSDWYGIKDRPASLLAGNDLAMPETRRDKQTLLAAINAGDVPMDVVDRACLRMLELLDKVQRNRRPDTKADFSVNHALSQQLAAESIVLLKNDDHILPLRPEKTPRIAVLGKPAQEPVIQGSGCATTVPYLLDRPLDEIFDLAGDEFSVTWAIGAPDDMKCDEAALAQAKAVAQDADVAVVFVSTAVGEDGENGDRHDLNILAVHEQLIREVASVQPNVVVVLANSDAVVMPWLGECKALLETFFAGQGMGRAVAEILFGKRNPCGKLTVTVPNTLEETPAWLNYPGENLRHHYGEGLFVGYRYYDKRCLTPQFPFGFGLSYTQFAYANLSLSSARAGADDTLTVSFDVSNVGDCDGKEVVQLYVSAPEGELIREVRALKGFDKIALAAGETRRISLQLPIAELACYHPGLADWVITPGVWQVHVGGSSRSLPLNARFEVDCPARYVPLRDDNSLQQLIQQPAAFARVVQLIAEKSQLPPEQVREKLIRLAPDLFCGLLIALTEFLALDIERDELNAVLAEPE</sequence>
<keyword evidence="3" id="KW-0119">Carbohydrate metabolism</keyword>
<accession>A0A3N2SC26</accession>
<dbReference type="Proteomes" id="UP000268051">
    <property type="component" value="Unassembled WGS sequence"/>
</dbReference>
<evidence type="ECO:0000313" key="11">
    <source>
        <dbReference type="Proteomes" id="UP000268051"/>
    </source>
</evidence>
<dbReference type="InterPro" id="IPR026891">
    <property type="entry name" value="Fn3-like"/>
</dbReference>
<dbReference type="EMBL" id="RHFN01000003">
    <property type="protein sequence ID" value="ROU17242.1"/>
    <property type="molecule type" value="Genomic_DNA"/>
</dbReference>